<accession>A0A0D1XJL2</accession>
<keyword evidence="5" id="KW-1185">Reference proteome</keyword>
<dbReference type="AlphaFoldDB" id="A0A0D1XJL2"/>
<dbReference type="GeneID" id="27314262"/>
<dbReference type="InParanoid" id="A0A0D1XJL2"/>
<sequence>MAPNTTCHLPNGQNLTVTPVFGGLYFKSNELAGHHGAAFPPGWTVVLNSEDSDSDDEDDYNGRDPSGDLDIPRSSLEPRPVSYPSSRAGTPKSASKPHMVHRYTRPTLRSDHLFISSISQPNNADFKPVTSPSRQIAMMLWATLWWYFHQPEPDARLHTKASEHTKEQGKPKGEWRININREGVFKSKVVLPKLERMGLISSEESYVGSEDGEKTGEGWKKMFVSRRAFWQLDARIYLFTMAPTSGSPFPSSTPVHSRPGSPNRQVDERREIGASSSVGTFTPTGAAHHHSASNPFHSSSHLPTYYPPPPTQFVMTDGVIHPLRPKPPRPGETFYTRYVPSVGQYLSFRAASSSLKPHVHNGPVSSPPLAASIKERHSDSIVSTMQGLNIQACDCELLHKWMNQPRVSEFWGTAGPQSVQDEFLRKALKSKHSFPVIGCWDGKPFGYFEIYWVKEDQLGRYAIDVGNYDRGLHVLVGEEEFRGPHRVRIWLSALVHFCWLADNRTECVMMEPRVDNEKLLNYAMDVGFYKQTEISFPHKQANLLRIRRDAWNAPVL</sequence>
<dbReference type="GO" id="GO:0016410">
    <property type="term" value="F:N-acyltransferase activity"/>
    <property type="evidence" value="ECO:0007669"/>
    <property type="project" value="TreeGrafter"/>
</dbReference>
<dbReference type="PANTHER" id="PTHR31438">
    <property type="entry name" value="LYSINE N-ACYLTRANSFERASE C17G9.06C-RELATED"/>
    <property type="match status" value="1"/>
</dbReference>
<feature type="compositionally biased region" description="Polar residues" evidence="2">
    <location>
        <begin position="292"/>
        <end position="302"/>
    </location>
</feature>
<evidence type="ECO:0000256" key="2">
    <source>
        <dbReference type="SAM" id="MobiDB-lite"/>
    </source>
</evidence>
<evidence type="ECO:0000256" key="1">
    <source>
        <dbReference type="ARBA" id="ARBA00009893"/>
    </source>
</evidence>
<dbReference type="HOGENOM" id="CLU_027095_1_0_1"/>
<dbReference type="PANTHER" id="PTHR31438:SF1">
    <property type="entry name" value="LYSINE N-ACYLTRANSFERASE C17G9.06C-RELATED"/>
    <property type="match status" value="1"/>
</dbReference>
<feature type="region of interest" description="Disordered" evidence="2">
    <location>
        <begin position="47"/>
        <end position="102"/>
    </location>
</feature>
<dbReference type="RefSeq" id="XP_016212355.1">
    <property type="nucleotide sequence ID" value="XM_016359907.1"/>
</dbReference>
<name>A0A0D1XJL2_9PEZI</name>
<dbReference type="InterPro" id="IPR016181">
    <property type="entry name" value="Acyl_CoA_acyltransferase"/>
</dbReference>
<dbReference type="STRING" id="253628.A0A0D1XJL2"/>
<proteinExistence type="inferred from homology"/>
<dbReference type="EMBL" id="KN847549">
    <property type="protein sequence ID" value="KIW02486.1"/>
    <property type="molecule type" value="Genomic_DNA"/>
</dbReference>
<evidence type="ECO:0000313" key="4">
    <source>
        <dbReference type="EMBL" id="KIW02486.1"/>
    </source>
</evidence>
<comment type="similarity">
    <text evidence="1">Belongs to the lysine N-acyltransferase MbtK family.</text>
</comment>
<feature type="compositionally biased region" description="Polar residues" evidence="2">
    <location>
        <begin position="274"/>
        <end position="283"/>
    </location>
</feature>
<evidence type="ECO:0000259" key="3">
    <source>
        <dbReference type="SMART" id="SM01006"/>
    </source>
</evidence>
<dbReference type="VEuPathDB" id="FungiDB:PV09_06289"/>
<evidence type="ECO:0000313" key="5">
    <source>
        <dbReference type="Proteomes" id="UP000053259"/>
    </source>
</evidence>
<protein>
    <recommendedName>
        <fullName evidence="3">Acyltransferase MbtK/IucB-like conserved domain-containing protein</fullName>
    </recommendedName>
</protein>
<feature type="compositionally biased region" description="Acidic residues" evidence="2">
    <location>
        <begin position="50"/>
        <end position="59"/>
    </location>
</feature>
<dbReference type="SUPFAM" id="SSF55729">
    <property type="entry name" value="Acyl-CoA N-acyltransferases (Nat)"/>
    <property type="match status" value="1"/>
</dbReference>
<dbReference type="InterPro" id="IPR019432">
    <property type="entry name" value="Acyltransferase_MbtK/IucB-like"/>
</dbReference>
<feature type="domain" description="Acyltransferase MbtK/IucB-like conserved" evidence="3">
    <location>
        <begin position="386"/>
        <end position="434"/>
    </location>
</feature>
<dbReference type="Proteomes" id="UP000053259">
    <property type="component" value="Unassembled WGS sequence"/>
</dbReference>
<dbReference type="Gene3D" id="3.40.630.30">
    <property type="match status" value="1"/>
</dbReference>
<dbReference type="OrthoDB" id="448427at2759"/>
<gene>
    <name evidence="4" type="ORF">PV09_06289</name>
</gene>
<dbReference type="SMART" id="SM01006">
    <property type="entry name" value="AlcB"/>
    <property type="match status" value="1"/>
</dbReference>
<dbReference type="GO" id="GO:0019290">
    <property type="term" value="P:siderophore biosynthetic process"/>
    <property type="evidence" value="ECO:0007669"/>
    <property type="project" value="InterPro"/>
</dbReference>
<dbReference type="Pfam" id="PF13523">
    <property type="entry name" value="Acetyltransf_8"/>
    <property type="match status" value="1"/>
</dbReference>
<reference evidence="4 5" key="1">
    <citation type="submission" date="2015-01" db="EMBL/GenBank/DDBJ databases">
        <title>The Genome Sequence of Ochroconis gallopava CBS43764.</title>
        <authorList>
            <consortium name="The Broad Institute Genomics Platform"/>
            <person name="Cuomo C."/>
            <person name="de Hoog S."/>
            <person name="Gorbushina A."/>
            <person name="Stielow B."/>
            <person name="Teixiera M."/>
            <person name="Abouelleil A."/>
            <person name="Chapman S.B."/>
            <person name="Priest M."/>
            <person name="Young S.K."/>
            <person name="Wortman J."/>
            <person name="Nusbaum C."/>
            <person name="Birren B."/>
        </authorList>
    </citation>
    <scope>NUCLEOTIDE SEQUENCE [LARGE SCALE GENOMIC DNA]</scope>
    <source>
        <strain evidence="4 5">CBS 43764</strain>
    </source>
</reference>
<organism evidence="4 5">
    <name type="scientific">Verruconis gallopava</name>
    <dbReference type="NCBI Taxonomy" id="253628"/>
    <lineage>
        <taxon>Eukaryota</taxon>
        <taxon>Fungi</taxon>
        <taxon>Dikarya</taxon>
        <taxon>Ascomycota</taxon>
        <taxon>Pezizomycotina</taxon>
        <taxon>Dothideomycetes</taxon>
        <taxon>Pleosporomycetidae</taxon>
        <taxon>Venturiales</taxon>
        <taxon>Sympoventuriaceae</taxon>
        <taxon>Verruconis</taxon>
    </lineage>
</organism>
<feature type="region of interest" description="Disordered" evidence="2">
    <location>
        <begin position="246"/>
        <end position="302"/>
    </location>
</feature>